<proteinExistence type="evidence at transcript level"/>
<feature type="compositionally biased region" description="Low complexity" evidence="1">
    <location>
        <begin position="32"/>
        <end position="45"/>
    </location>
</feature>
<organism evidence="2">
    <name type="scientific">Picea sitchensis</name>
    <name type="common">Sitka spruce</name>
    <name type="synonym">Pinus sitchensis</name>
    <dbReference type="NCBI Taxonomy" id="3332"/>
    <lineage>
        <taxon>Eukaryota</taxon>
        <taxon>Viridiplantae</taxon>
        <taxon>Streptophyta</taxon>
        <taxon>Embryophyta</taxon>
        <taxon>Tracheophyta</taxon>
        <taxon>Spermatophyta</taxon>
        <taxon>Pinopsida</taxon>
        <taxon>Pinidae</taxon>
        <taxon>Conifers I</taxon>
        <taxon>Pinales</taxon>
        <taxon>Pinaceae</taxon>
        <taxon>Picea</taxon>
    </lineage>
</organism>
<evidence type="ECO:0000313" key="2">
    <source>
        <dbReference type="EMBL" id="ADE77825.1"/>
    </source>
</evidence>
<sequence length="45" mass="4869">MMQVDDSLPTRLTCGVKGSRTTTRDVEGEVWTTTLPQTTSTPAVT</sequence>
<feature type="region of interest" description="Disordered" evidence="1">
    <location>
        <begin position="1"/>
        <end position="45"/>
    </location>
</feature>
<evidence type="ECO:0000256" key="1">
    <source>
        <dbReference type="SAM" id="MobiDB-lite"/>
    </source>
</evidence>
<protein>
    <submittedName>
        <fullName evidence="2">Uncharacterized protein</fullName>
    </submittedName>
</protein>
<reference evidence="2" key="1">
    <citation type="submission" date="2010-04" db="EMBL/GenBank/DDBJ databases">
        <authorList>
            <person name="Reid K.E."/>
            <person name="Liao N."/>
            <person name="Chan S."/>
            <person name="Docking R."/>
            <person name="Taylor G."/>
            <person name="Moore R."/>
            <person name="Mayo M."/>
            <person name="Munro S."/>
            <person name="King J."/>
            <person name="Yanchuk A."/>
            <person name="Holt R."/>
            <person name="Jones S."/>
            <person name="Marra M."/>
            <person name="Ritland C.E."/>
            <person name="Ritland K."/>
            <person name="Bohlmann J."/>
        </authorList>
    </citation>
    <scope>NUCLEOTIDE SEQUENCE</scope>
    <source>
        <tissue evidence="2">Bud</tissue>
    </source>
</reference>
<name>D5AE56_PICSI</name>
<dbReference type="AlphaFoldDB" id="D5AE56"/>
<accession>D5AE56</accession>
<dbReference type="EMBL" id="BT124584">
    <property type="protein sequence ID" value="ADE77825.1"/>
    <property type="molecule type" value="mRNA"/>
</dbReference>